<protein>
    <submittedName>
        <fullName evidence="1">Uncharacterized protein</fullName>
    </submittedName>
</protein>
<reference evidence="1 2" key="1">
    <citation type="journal article" date="2022" name="bioRxiv">
        <title>The genome of the oomycete Peronosclerospora sorghi, a cosmopolitan pathogen of maize and sorghum, is inflated with dispersed pseudogenes.</title>
        <authorList>
            <person name="Fletcher K."/>
            <person name="Martin F."/>
            <person name="Isakeit T."/>
            <person name="Cavanaugh K."/>
            <person name="Magill C."/>
            <person name="Michelmore R."/>
        </authorList>
    </citation>
    <scope>NUCLEOTIDE SEQUENCE [LARGE SCALE GENOMIC DNA]</scope>
    <source>
        <strain evidence="1">P6</strain>
    </source>
</reference>
<dbReference type="Proteomes" id="UP001163321">
    <property type="component" value="Chromosome 6"/>
</dbReference>
<sequence length="177" mass="20376">MARSNECYVTGLARTPRAYGSSRTTRATKQVFVIGTGDRTHRHGRFIECGRVGSQVLHRHCWSRVPYRLRNDRGRDSRAKTLARNTKRYVHHQNNHCYRQSSSSCSTEARHKAAMATIVREPLQRENTIQLFKLKREKKKRSRRVTMARIFEPAPKGSRKCVVATNIAEASLRIDGI</sequence>
<name>A0ACC0VZ68_9STRA</name>
<evidence type="ECO:0000313" key="2">
    <source>
        <dbReference type="Proteomes" id="UP001163321"/>
    </source>
</evidence>
<gene>
    <name evidence="1" type="ORF">PsorP6_010934</name>
</gene>
<evidence type="ECO:0000313" key="1">
    <source>
        <dbReference type="EMBL" id="KAI9911041.1"/>
    </source>
</evidence>
<keyword evidence="2" id="KW-1185">Reference proteome</keyword>
<organism evidence="1 2">
    <name type="scientific">Peronosclerospora sorghi</name>
    <dbReference type="NCBI Taxonomy" id="230839"/>
    <lineage>
        <taxon>Eukaryota</taxon>
        <taxon>Sar</taxon>
        <taxon>Stramenopiles</taxon>
        <taxon>Oomycota</taxon>
        <taxon>Peronosporomycetes</taxon>
        <taxon>Peronosporales</taxon>
        <taxon>Peronosporaceae</taxon>
        <taxon>Peronosclerospora</taxon>
    </lineage>
</organism>
<accession>A0ACC0VZ68</accession>
<proteinExistence type="predicted"/>
<dbReference type="EMBL" id="CM047585">
    <property type="protein sequence ID" value="KAI9911041.1"/>
    <property type="molecule type" value="Genomic_DNA"/>
</dbReference>
<comment type="caution">
    <text evidence="1">The sequence shown here is derived from an EMBL/GenBank/DDBJ whole genome shotgun (WGS) entry which is preliminary data.</text>
</comment>